<dbReference type="PANTHER" id="PTHR43833">
    <property type="entry name" value="POTASSIUM CHANNEL PROTEIN 2-RELATED-RELATED"/>
    <property type="match status" value="1"/>
</dbReference>
<dbReference type="InterPro" id="IPR050721">
    <property type="entry name" value="Trk_Ktr_HKT_K-transport"/>
</dbReference>
<dbReference type="Pfam" id="PF07885">
    <property type="entry name" value="Ion_trans_2"/>
    <property type="match status" value="1"/>
</dbReference>
<dbReference type="InterPro" id="IPR013099">
    <property type="entry name" value="K_chnl_dom"/>
</dbReference>
<comment type="caution">
    <text evidence="4">The sequence shown here is derived from an EMBL/GenBank/DDBJ whole genome shotgun (WGS) entry which is preliminary data.</text>
</comment>
<dbReference type="PROSITE" id="PS51201">
    <property type="entry name" value="RCK_N"/>
    <property type="match status" value="1"/>
</dbReference>
<evidence type="ECO:0000256" key="1">
    <source>
        <dbReference type="ARBA" id="ARBA00004651"/>
    </source>
</evidence>
<keyword evidence="2" id="KW-0472">Membrane</keyword>
<keyword evidence="4" id="KW-0813">Transport</keyword>
<protein>
    <submittedName>
        <fullName evidence="4">Potassium channel family protein</fullName>
    </submittedName>
</protein>
<comment type="subcellular location">
    <subcellularLocation>
        <location evidence="1">Cell membrane</location>
        <topology evidence="1">Multi-pass membrane protein</topology>
    </subcellularLocation>
</comment>
<dbReference type="SUPFAM" id="SSF51735">
    <property type="entry name" value="NAD(P)-binding Rossmann-fold domains"/>
    <property type="match status" value="1"/>
</dbReference>
<dbReference type="RefSeq" id="WP_273949109.1">
    <property type="nucleotide sequence ID" value="NZ_JAQSIP010000002.1"/>
</dbReference>
<dbReference type="PANTHER" id="PTHR43833:SF9">
    <property type="entry name" value="POTASSIUM CHANNEL PROTEIN YUGO-RELATED"/>
    <property type="match status" value="1"/>
</dbReference>
<sequence>MKNIFHNRHFTGLLRGAALLVLIQGLGTLGYHYIGRPTATWIDSFYMTFITIATIGYGETVDLTHHPMGRLFTVAIAVVGIGTMSYLFSTLVALLVDYDLNSAFRRRRMDKEIAGLSGHYIVCGIGRVGTNVAHELTLTRRPLVVIEPDRAALDRWLEHHPQALYLHDDAADDEALQRAGVARAAGVFAVTGDDSHNLMIALSVKLIQPTVRVVVRLHDIRNEKKARRAGADEIVSPDFTGGMHIASAMLRPQVVNFMEQMMHSEEAMRVEEVSVPAGLPTMALAELLPRSREHVLLALHQGGRWVFHPEESQVVGAGVTLVLMTSPAGRAAVEQRLRSWAA</sequence>
<dbReference type="InterPro" id="IPR003148">
    <property type="entry name" value="RCK_N"/>
</dbReference>
<dbReference type="SUPFAM" id="SSF81324">
    <property type="entry name" value="Voltage-gated potassium channels"/>
    <property type="match status" value="1"/>
</dbReference>
<feature type="transmembrane region" description="Helical" evidence="2">
    <location>
        <begin position="71"/>
        <end position="96"/>
    </location>
</feature>
<feature type="transmembrane region" description="Helical" evidence="2">
    <location>
        <begin position="12"/>
        <end position="34"/>
    </location>
</feature>
<keyword evidence="2" id="KW-0812">Transmembrane</keyword>
<reference evidence="4 5" key="1">
    <citation type="submission" date="2023-02" db="EMBL/GenBank/DDBJ databases">
        <title>Bacterial whole genomic sequence of Curvibacter sp. HBC61.</title>
        <authorList>
            <person name="Le V."/>
            <person name="Ko S.-R."/>
            <person name="Ahn C.-Y."/>
            <person name="Oh H.-M."/>
        </authorList>
    </citation>
    <scope>NUCLEOTIDE SEQUENCE [LARGE SCALE GENOMIC DNA]</scope>
    <source>
        <strain evidence="4 5">HBC61</strain>
    </source>
</reference>
<keyword evidence="4" id="KW-0407">Ion channel</keyword>
<dbReference type="InterPro" id="IPR036291">
    <property type="entry name" value="NAD(P)-bd_dom_sf"/>
</dbReference>
<accession>A0ABT5MUV3</accession>
<evidence type="ECO:0000313" key="4">
    <source>
        <dbReference type="EMBL" id="MDD0837822.1"/>
    </source>
</evidence>
<keyword evidence="5" id="KW-1185">Reference proteome</keyword>
<gene>
    <name evidence="4" type="ORF">PSQ40_04480</name>
</gene>
<dbReference type="Gene3D" id="1.10.287.70">
    <property type="match status" value="1"/>
</dbReference>
<keyword evidence="4" id="KW-0406">Ion transport</keyword>
<feature type="transmembrane region" description="Helical" evidence="2">
    <location>
        <begin position="40"/>
        <end position="59"/>
    </location>
</feature>
<evidence type="ECO:0000256" key="2">
    <source>
        <dbReference type="SAM" id="Phobius"/>
    </source>
</evidence>
<feature type="domain" description="RCK N-terminal" evidence="3">
    <location>
        <begin position="117"/>
        <end position="236"/>
    </location>
</feature>
<dbReference type="Proteomes" id="UP001528673">
    <property type="component" value="Unassembled WGS sequence"/>
</dbReference>
<dbReference type="EMBL" id="JAQSIP010000002">
    <property type="protein sequence ID" value="MDD0837822.1"/>
    <property type="molecule type" value="Genomic_DNA"/>
</dbReference>
<proteinExistence type="predicted"/>
<dbReference type="Gene3D" id="3.40.50.720">
    <property type="entry name" value="NAD(P)-binding Rossmann-like Domain"/>
    <property type="match status" value="1"/>
</dbReference>
<dbReference type="Pfam" id="PF02254">
    <property type="entry name" value="TrkA_N"/>
    <property type="match status" value="1"/>
</dbReference>
<dbReference type="GO" id="GO:0034220">
    <property type="term" value="P:monoatomic ion transmembrane transport"/>
    <property type="evidence" value="ECO:0007669"/>
    <property type="project" value="UniProtKB-KW"/>
</dbReference>
<evidence type="ECO:0000313" key="5">
    <source>
        <dbReference type="Proteomes" id="UP001528673"/>
    </source>
</evidence>
<keyword evidence="2" id="KW-1133">Transmembrane helix</keyword>
<organism evidence="4 5">
    <name type="scientific">Curvibacter cyanobacteriorum</name>
    <dbReference type="NCBI Taxonomy" id="3026422"/>
    <lineage>
        <taxon>Bacteria</taxon>
        <taxon>Pseudomonadati</taxon>
        <taxon>Pseudomonadota</taxon>
        <taxon>Betaproteobacteria</taxon>
        <taxon>Burkholderiales</taxon>
        <taxon>Comamonadaceae</taxon>
        <taxon>Curvibacter</taxon>
    </lineage>
</organism>
<evidence type="ECO:0000259" key="3">
    <source>
        <dbReference type="PROSITE" id="PS51201"/>
    </source>
</evidence>
<name>A0ABT5MUV3_9BURK</name>